<feature type="region of interest" description="Disordered" evidence="1">
    <location>
        <begin position="77"/>
        <end position="99"/>
    </location>
</feature>
<dbReference type="OrthoDB" id="129401at2759"/>
<dbReference type="AlphaFoldDB" id="A0A9W7CT07"/>
<accession>A0A9W7CT07</accession>
<organism evidence="2 3">
    <name type="scientific">Phytophthora fragariaefolia</name>
    <dbReference type="NCBI Taxonomy" id="1490495"/>
    <lineage>
        <taxon>Eukaryota</taxon>
        <taxon>Sar</taxon>
        <taxon>Stramenopiles</taxon>
        <taxon>Oomycota</taxon>
        <taxon>Peronosporomycetes</taxon>
        <taxon>Peronosporales</taxon>
        <taxon>Peronosporaceae</taxon>
        <taxon>Phytophthora</taxon>
    </lineage>
</organism>
<proteinExistence type="predicted"/>
<evidence type="ECO:0000313" key="2">
    <source>
        <dbReference type="EMBL" id="GMF41901.1"/>
    </source>
</evidence>
<reference evidence="2" key="1">
    <citation type="submission" date="2023-04" db="EMBL/GenBank/DDBJ databases">
        <title>Phytophthora fragariaefolia NBRC 109709.</title>
        <authorList>
            <person name="Ichikawa N."/>
            <person name="Sato H."/>
            <person name="Tonouchi N."/>
        </authorList>
    </citation>
    <scope>NUCLEOTIDE SEQUENCE</scope>
    <source>
        <strain evidence="2">NBRC 109709</strain>
    </source>
</reference>
<dbReference type="Proteomes" id="UP001165121">
    <property type="component" value="Unassembled WGS sequence"/>
</dbReference>
<evidence type="ECO:0000313" key="3">
    <source>
        <dbReference type="Proteomes" id="UP001165121"/>
    </source>
</evidence>
<gene>
    <name evidence="2" type="ORF">Pfra01_001346200</name>
</gene>
<name>A0A9W7CT07_9STRA</name>
<comment type="caution">
    <text evidence="2">The sequence shown here is derived from an EMBL/GenBank/DDBJ whole genome shotgun (WGS) entry which is preliminary data.</text>
</comment>
<protein>
    <submittedName>
        <fullName evidence="2">Unnamed protein product</fullName>
    </submittedName>
</protein>
<keyword evidence="3" id="KW-1185">Reference proteome</keyword>
<dbReference type="EMBL" id="BSXT01001386">
    <property type="protein sequence ID" value="GMF41901.1"/>
    <property type="molecule type" value="Genomic_DNA"/>
</dbReference>
<sequence>MTLDRERSRLRREKLASLRTLLQADHEQDGPSVCDAIGANELEATAEKCGVLHDILLGLVDKRAALEQQCMALEDRATRDTEGLRGKEQHLNEGMMLTK</sequence>
<feature type="compositionally biased region" description="Basic and acidic residues" evidence="1">
    <location>
        <begin position="77"/>
        <end position="91"/>
    </location>
</feature>
<evidence type="ECO:0000256" key="1">
    <source>
        <dbReference type="SAM" id="MobiDB-lite"/>
    </source>
</evidence>